<name>A0A2U1J0Q9_SMIAN</name>
<dbReference type="GO" id="GO:0000423">
    <property type="term" value="P:mitophagy"/>
    <property type="evidence" value="ECO:0007669"/>
    <property type="project" value="UniProtKB-ARBA"/>
</dbReference>
<evidence type="ECO:0000256" key="1">
    <source>
        <dbReference type="ARBA" id="ARBA00005291"/>
    </source>
</evidence>
<comment type="caution">
    <text evidence="3">The sequence shown here is derived from an EMBL/GenBank/DDBJ whole genome shotgun (WGS) entry which is preliminary data.</text>
</comment>
<evidence type="ECO:0000259" key="2">
    <source>
        <dbReference type="Pfam" id="PF07978"/>
    </source>
</evidence>
<keyword evidence="4" id="KW-1185">Reference proteome</keyword>
<dbReference type="PANTHER" id="PTHR21017">
    <property type="entry name" value="NIPSNAP-RELATED"/>
    <property type="match status" value="1"/>
</dbReference>
<reference evidence="3 4" key="1">
    <citation type="journal article" date="2018" name="MBio">
        <title>Comparative Genomics Reveals the Core Gene Toolbox for the Fungus-Insect Symbiosis.</title>
        <authorList>
            <person name="Wang Y."/>
            <person name="Stata M."/>
            <person name="Wang W."/>
            <person name="Stajich J.E."/>
            <person name="White M.M."/>
            <person name="Moncalvo J.M."/>
        </authorList>
    </citation>
    <scope>NUCLEOTIDE SEQUENCE [LARGE SCALE GENOMIC DNA]</scope>
    <source>
        <strain evidence="3 4">AUS-126-30</strain>
    </source>
</reference>
<dbReference type="InterPro" id="IPR051557">
    <property type="entry name" value="NipSnap_domain"/>
</dbReference>
<evidence type="ECO:0000313" key="3">
    <source>
        <dbReference type="EMBL" id="PVZ98635.1"/>
    </source>
</evidence>
<dbReference type="InterPro" id="IPR011008">
    <property type="entry name" value="Dimeric_a/b-barrel"/>
</dbReference>
<dbReference type="Pfam" id="PF07978">
    <property type="entry name" value="NIPSNAP"/>
    <property type="match status" value="2"/>
</dbReference>
<feature type="domain" description="NIPSNAP" evidence="2">
    <location>
        <begin position="86"/>
        <end position="186"/>
    </location>
</feature>
<dbReference type="SUPFAM" id="SSF54909">
    <property type="entry name" value="Dimeric alpha+beta barrel"/>
    <property type="match status" value="2"/>
</dbReference>
<dbReference type="AlphaFoldDB" id="A0A2U1J0Q9"/>
<organism evidence="3 4">
    <name type="scientific">Smittium angustum</name>
    <dbReference type="NCBI Taxonomy" id="133377"/>
    <lineage>
        <taxon>Eukaryota</taxon>
        <taxon>Fungi</taxon>
        <taxon>Fungi incertae sedis</taxon>
        <taxon>Zoopagomycota</taxon>
        <taxon>Kickxellomycotina</taxon>
        <taxon>Harpellomycetes</taxon>
        <taxon>Harpellales</taxon>
        <taxon>Legeriomycetaceae</taxon>
        <taxon>Smittium</taxon>
    </lineage>
</organism>
<proteinExistence type="inferred from homology"/>
<accession>A0A2U1J0Q9</accession>
<sequence length="296" mass="33781">MFSALKTSCLKPNSVLSSLCISNAQRSFTTTLKSLQDKGPKVEPPQDKDSSGFISQLLYGSKPGTESGAQDATGFKRFARDKYDHELIVHKVKPGYMDEYVELVTKLYPKIANDHYPRVKLTGSWSTIVGDVDSAVHIWEYQGYNEMQEFWAHKKANPELKKAEQEIAKLLVSRNTQLIQEFSFCPTSPPIVTNGIYELRTYTLKPGNLLSWQEKWFDSISKRATLSRLKGAWYSKEGVLNQVHHIWAYESLLERKNSRKSAWADKSWAKSANDRMPLTDHMDSIILEPMSFSPLH</sequence>
<comment type="similarity">
    <text evidence="1">Belongs to the NipSnap family.</text>
</comment>
<feature type="domain" description="NIPSNAP" evidence="2">
    <location>
        <begin position="197"/>
        <end position="294"/>
    </location>
</feature>
<gene>
    <name evidence="3" type="ORF">BB558_005349</name>
</gene>
<dbReference type="EMBL" id="MBFU01000526">
    <property type="protein sequence ID" value="PVZ98635.1"/>
    <property type="molecule type" value="Genomic_DNA"/>
</dbReference>
<dbReference type="InterPro" id="IPR012577">
    <property type="entry name" value="NIPSNAP"/>
</dbReference>
<dbReference type="Proteomes" id="UP000245591">
    <property type="component" value="Unassembled WGS sequence"/>
</dbReference>
<evidence type="ECO:0000313" key="4">
    <source>
        <dbReference type="Proteomes" id="UP000245591"/>
    </source>
</evidence>
<dbReference type="PANTHER" id="PTHR21017:SF17">
    <property type="entry name" value="PROTEIN NIPSNAP"/>
    <property type="match status" value="1"/>
</dbReference>
<dbReference type="GO" id="GO:0005739">
    <property type="term" value="C:mitochondrion"/>
    <property type="evidence" value="ECO:0007669"/>
    <property type="project" value="TreeGrafter"/>
</dbReference>
<dbReference type="Gene3D" id="3.30.70.100">
    <property type="match status" value="2"/>
</dbReference>
<protein>
    <recommendedName>
        <fullName evidence="2">NIPSNAP domain-containing protein</fullName>
    </recommendedName>
</protein>